<feature type="transmembrane region" description="Helical" evidence="1">
    <location>
        <begin position="325"/>
        <end position="350"/>
    </location>
</feature>
<keyword evidence="1" id="KW-0472">Membrane</keyword>
<protein>
    <submittedName>
        <fullName evidence="2">Uncharacterized protein</fullName>
    </submittedName>
</protein>
<reference evidence="2" key="1">
    <citation type="submission" date="2021-03" db="EMBL/GenBank/DDBJ databases">
        <title>Draft genome sequence of rust myrtle Austropuccinia psidii MF-1, a brazilian biotype.</title>
        <authorList>
            <person name="Quecine M.C."/>
            <person name="Pachon D.M.R."/>
            <person name="Bonatelli M.L."/>
            <person name="Correr F.H."/>
            <person name="Franceschini L.M."/>
            <person name="Leite T.F."/>
            <person name="Margarido G.R.A."/>
            <person name="Almeida C.A."/>
            <person name="Ferrarezi J.A."/>
            <person name="Labate C.A."/>
        </authorList>
    </citation>
    <scope>NUCLEOTIDE SEQUENCE</scope>
    <source>
        <strain evidence="2">MF-1</strain>
    </source>
</reference>
<sequence>MIVSRNLRLIPNRRSLTQHFEHYLASQLGRLEERAYIVLHHYPFTEGFPLDSDQVETSFKETLVMSVAYKILSVTGIIFTTSLLVLLIIGGSKAKTSLVAIGFINTAFFGYCNALLPWIFPFSEASLHTLFQIGLTAPPYVACSLNAIFGSYFRTVLASFTAAFVVDALRITHKIQKQTETIEPPESAFGFEERLFHSFTQEYKKNDPTQFLAPNKGRRARASPPKQLESVFKSQASKDASTVFPSRTYHMQTSESNSHTRSQALKTIAKSLRVSIFNLGSPVLCFLSIFSGIPQLILFACHSLGDHKPSILVNPHNCHINSNWANGVAAIIVIFMMILTVVLSTILGFILRNVRLSTGRGCKSSLEKTFLTRISLLSAQSIICCAIVTVAYFSPQERYHFLLDLFTLIGPMVSAAVLTYRESFIICKKPPPVFFLAIEPCDGTSYMASSLSMPYSTPVTKEDSNISSCFIRFDINPNHRARMPSNSLFSTQKRPVSRKSIESFNGDSEPKPFPWSQKVGDAWARTQGKLTSSRLFHLTSLRQLGFTDCPAELTSRSDSTHNITGLFSGISQPTQSQTLSGQPDGYLCPNYSREKVKFMSSSRRSSPPLSIERSRLEDPLIPGRNVTAPEAIELSTLRLSAALQKYEDLSISTKPGATSSLWNDGNK</sequence>
<feature type="transmembrane region" description="Helical" evidence="1">
    <location>
        <begin position="67"/>
        <end position="89"/>
    </location>
</feature>
<keyword evidence="1" id="KW-1133">Transmembrane helix</keyword>
<dbReference type="EMBL" id="AVOT02019886">
    <property type="protein sequence ID" value="MBW0507743.1"/>
    <property type="molecule type" value="Genomic_DNA"/>
</dbReference>
<evidence type="ECO:0000313" key="2">
    <source>
        <dbReference type="EMBL" id="MBW0507743.1"/>
    </source>
</evidence>
<dbReference type="OrthoDB" id="2498031at2759"/>
<keyword evidence="1" id="KW-0812">Transmembrane</keyword>
<gene>
    <name evidence="2" type="ORF">O181_047458</name>
</gene>
<evidence type="ECO:0000313" key="3">
    <source>
        <dbReference type="Proteomes" id="UP000765509"/>
    </source>
</evidence>
<feature type="transmembrane region" description="Helical" evidence="1">
    <location>
        <begin position="98"/>
        <end position="119"/>
    </location>
</feature>
<organism evidence="2 3">
    <name type="scientific">Austropuccinia psidii MF-1</name>
    <dbReference type="NCBI Taxonomy" id="1389203"/>
    <lineage>
        <taxon>Eukaryota</taxon>
        <taxon>Fungi</taxon>
        <taxon>Dikarya</taxon>
        <taxon>Basidiomycota</taxon>
        <taxon>Pucciniomycotina</taxon>
        <taxon>Pucciniomycetes</taxon>
        <taxon>Pucciniales</taxon>
        <taxon>Sphaerophragmiaceae</taxon>
        <taxon>Austropuccinia</taxon>
    </lineage>
</organism>
<feature type="transmembrane region" description="Helical" evidence="1">
    <location>
        <begin position="139"/>
        <end position="166"/>
    </location>
</feature>
<comment type="caution">
    <text evidence="2">The sequence shown here is derived from an EMBL/GenBank/DDBJ whole genome shotgun (WGS) entry which is preliminary data.</text>
</comment>
<accession>A0A9Q3HJI8</accession>
<feature type="transmembrane region" description="Helical" evidence="1">
    <location>
        <begin position="283"/>
        <end position="305"/>
    </location>
</feature>
<name>A0A9Q3HJI8_9BASI</name>
<feature type="transmembrane region" description="Helical" evidence="1">
    <location>
        <begin position="370"/>
        <end position="393"/>
    </location>
</feature>
<keyword evidence="3" id="KW-1185">Reference proteome</keyword>
<dbReference type="Proteomes" id="UP000765509">
    <property type="component" value="Unassembled WGS sequence"/>
</dbReference>
<evidence type="ECO:0000256" key="1">
    <source>
        <dbReference type="SAM" id="Phobius"/>
    </source>
</evidence>
<proteinExistence type="predicted"/>
<dbReference type="AlphaFoldDB" id="A0A9Q3HJI8"/>